<dbReference type="CDD" id="cd07516">
    <property type="entry name" value="HAD_Pase"/>
    <property type="match status" value="1"/>
</dbReference>
<organism evidence="1 2">
    <name type="scientific">Catellicoccus marimammalium M35/04/3</name>
    <dbReference type="NCBI Taxonomy" id="1234409"/>
    <lineage>
        <taxon>Bacteria</taxon>
        <taxon>Bacillati</taxon>
        <taxon>Bacillota</taxon>
        <taxon>Bacilli</taxon>
        <taxon>Lactobacillales</taxon>
        <taxon>Enterococcaceae</taxon>
        <taxon>Catellicoccus</taxon>
    </lineage>
</organism>
<dbReference type="InterPro" id="IPR000150">
    <property type="entry name" value="Cof"/>
</dbReference>
<dbReference type="Proteomes" id="UP000016057">
    <property type="component" value="Unassembled WGS sequence"/>
</dbReference>
<accession>K8ZN80</accession>
<dbReference type="InterPro" id="IPR023214">
    <property type="entry name" value="HAD_sf"/>
</dbReference>
<name>K8ZN80_9ENTE</name>
<dbReference type="NCBIfam" id="TIGR01484">
    <property type="entry name" value="HAD-SF-IIB"/>
    <property type="match status" value="1"/>
</dbReference>
<dbReference type="NCBIfam" id="TIGR00099">
    <property type="entry name" value="Cof-subfamily"/>
    <property type="match status" value="1"/>
</dbReference>
<evidence type="ECO:0000313" key="2">
    <source>
        <dbReference type="Proteomes" id="UP000016057"/>
    </source>
</evidence>
<reference evidence="1 2" key="1">
    <citation type="journal article" date="2013" name="Genome Announc.">
        <title>Draft Genome Sequence of Catellicoccus marimammalium, a Novel Species Commonly Found in Gull Feces.</title>
        <authorList>
            <person name="Weigand M.R."/>
            <person name="Ryu H."/>
            <person name="Bozcek L."/>
            <person name="Konstantinidis K.T."/>
            <person name="Santo Domingo J.W."/>
        </authorList>
    </citation>
    <scope>NUCLEOTIDE SEQUENCE [LARGE SCALE GENOMIC DNA]</scope>
    <source>
        <strain evidence="1 2">M35/04/3</strain>
    </source>
</reference>
<dbReference type="eggNOG" id="COG0561">
    <property type="taxonomic scope" value="Bacteria"/>
</dbReference>
<dbReference type="Gene3D" id="3.30.1240.10">
    <property type="match status" value="1"/>
</dbReference>
<comment type="caution">
    <text evidence="1">The sequence shown here is derived from an EMBL/GenBank/DDBJ whole genome shotgun (WGS) entry which is preliminary data.</text>
</comment>
<dbReference type="STRING" id="1234409.C683_1032"/>
<dbReference type="EMBL" id="AMYT01000021">
    <property type="protein sequence ID" value="EKU27036.1"/>
    <property type="molecule type" value="Genomic_DNA"/>
</dbReference>
<evidence type="ECO:0000313" key="1">
    <source>
        <dbReference type="EMBL" id="EKU27036.1"/>
    </source>
</evidence>
<dbReference type="SFLD" id="SFLDS00003">
    <property type="entry name" value="Haloacid_Dehalogenase"/>
    <property type="match status" value="1"/>
</dbReference>
<dbReference type="RefSeq" id="WP_009491660.1">
    <property type="nucleotide sequence ID" value="NZ_AMYT01000021.1"/>
</dbReference>
<dbReference type="GO" id="GO:0000287">
    <property type="term" value="F:magnesium ion binding"/>
    <property type="evidence" value="ECO:0007669"/>
    <property type="project" value="TreeGrafter"/>
</dbReference>
<dbReference type="PANTHER" id="PTHR10000:SF8">
    <property type="entry name" value="HAD SUPERFAMILY HYDROLASE-LIKE, TYPE 3"/>
    <property type="match status" value="1"/>
</dbReference>
<dbReference type="SFLD" id="SFLDG01140">
    <property type="entry name" value="C2.B:_Phosphomannomutase_and_P"/>
    <property type="match status" value="1"/>
</dbReference>
<dbReference type="SUPFAM" id="SSF56784">
    <property type="entry name" value="HAD-like"/>
    <property type="match status" value="1"/>
</dbReference>
<dbReference type="AlphaFoldDB" id="K8ZN80"/>
<dbReference type="PANTHER" id="PTHR10000">
    <property type="entry name" value="PHOSPHOSERINE PHOSPHATASE"/>
    <property type="match status" value="1"/>
</dbReference>
<dbReference type="InterPro" id="IPR036412">
    <property type="entry name" value="HAD-like_sf"/>
</dbReference>
<keyword evidence="2" id="KW-1185">Reference proteome</keyword>
<gene>
    <name evidence="1" type="ORF">C683_1032</name>
</gene>
<dbReference type="GO" id="GO:0016791">
    <property type="term" value="F:phosphatase activity"/>
    <property type="evidence" value="ECO:0007669"/>
    <property type="project" value="TreeGrafter"/>
</dbReference>
<keyword evidence="1" id="KW-0378">Hydrolase</keyword>
<dbReference type="Gene3D" id="3.40.50.1000">
    <property type="entry name" value="HAD superfamily/HAD-like"/>
    <property type="match status" value="1"/>
</dbReference>
<dbReference type="Pfam" id="PF08282">
    <property type="entry name" value="Hydrolase_3"/>
    <property type="match status" value="1"/>
</dbReference>
<protein>
    <submittedName>
        <fullName evidence="1">HAD superfamily hydrolase</fullName>
    </submittedName>
</protein>
<proteinExistence type="predicted"/>
<dbReference type="GO" id="GO:0005829">
    <property type="term" value="C:cytosol"/>
    <property type="evidence" value="ECO:0007669"/>
    <property type="project" value="TreeGrafter"/>
</dbReference>
<dbReference type="OrthoDB" id="9790031at2"/>
<sequence length="261" mass="29296">MKQCIMIDLDGTLLKPDKTVGEKTKAVIRQYKNDHQIVISTGRPLPAVKGLLEELGLWEEGQYVVTYNGGRIDCLGANPQVLKNSQLDKEELAPIWDFAKKEGLSFHLVNESTMYYDKENTDPFYRELNAKMEQVAMSQLPTGSFNKVVLVGDKEILPLLAKKGQEELPQYLWLQTMPNLLEVSSKEVGKEQALQFLQQELGLKKEQMVAIGDEENDRLMLEQAGLGIAMGNAKPEIKKIADVITTSNADEGVAEAFLRWI</sequence>
<dbReference type="InterPro" id="IPR006379">
    <property type="entry name" value="HAD-SF_hydro_IIB"/>
</dbReference>